<evidence type="ECO:0000313" key="2">
    <source>
        <dbReference type="Proteomes" id="UP001291623"/>
    </source>
</evidence>
<dbReference type="AlphaFoldDB" id="A0AAE1S7B9"/>
<proteinExistence type="predicted"/>
<accession>A0AAE1S7B9</accession>
<dbReference type="EMBL" id="JAVYJV010000008">
    <property type="protein sequence ID" value="KAK4364636.1"/>
    <property type="molecule type" value="Genomic_DNA"/>
</dbReference>
<comment type="caution">
    <text evidence="1">The sequence shown here is derived from an EMBL/GenBank/DDBJ whole genome shotgun (WGS) entry which is preliminary data.</text>
</comment>
<gene>
    <name evidence="1" type="ORF">RND71_015994</name>
</gene>
<evidence type="ECO:0000313" key="1">
    <source>
        <dbReference type="EMBL" id="KAK4364636.1"/>
    </source>
</evidence>
<reference evidence="1" key="1">
    <citation type="submission" date="2023-12" db="EMBL/GenBank/DDBJ databases">
        <title>Genome assembly of Anisodus tanguticus.</title>
        <authorList>
            <person name="Wang Y.-J."/>
        </authorList>
    </citation>
    <scope>NUCLEOTIDE SEQUENCE</scope>
    <source>
        <strain evidence="1">KB-2021</strain>
        <tissue evidence="1">Leaf</tissue>
    </source>
</reference>
<dbReference type="Proteomes" id="UP001291623">
    <property type="component" value="Unassembled WGS sequence"/>
</dbReference>
<protein>
    <submittedName>
        <fullName evidence="1">Uncharacterized protein</fullName>
    </submittedName>
</protein>
<name>A0AAE1S7B9_9SOLA</name>
<organism evidence="1 2">
    <name type="scientific">Anisodus tanguticus</name>
    <dbReference type="NCBI Taxonomy" id="243964"/>
    <lineage>
        <taxon>Eukaryota</taxon>
        <taxon>Viridiplantae</taxon>
        <taxon>Streptophyta</taxon>
        <taxon>Embryophyta</taxon>
        <taxon>Tracheophyta</taxon>
        <taxon>Spermatophyta</taxon>
        <taxon>Magnoliopsida</taxon>
        <taxon>eudicotyledons</taxon>
        <taxon>Gunneridae</taxon>
        <taxon>Pentapetalae</taxon>
        <taxon>asterids</taxon>
        <taxon>lamiids</taxon>
        <taxon>Solanales</taxon>
        <taxon>Solanaceae</taxon>
        <taxon>Solanoideae</taxon>
        <taxon>Hyoscyameae</taxon>
        <taxon>Anisodus</taxon>
    </lineage>
</organism>
<sequence>MDHSILNQKGIEQAKKNRAIQSVPLKWHSTWMKKKCGNVQNTPRSGEETEFVLFVSRTV</sequence>
<keyword evidence="2" id="KW-1185">Reference proteome</keyword>